<dbReference type="SUPFAM" id="SSF46458">
    <property type="entry name" value="Globin-like"/>
    <property type="match status" value="1"/>
</dbReference>
<accession>A0A1H3HYX3</accession>
<dbReference type="RefSeq" id="WP_090413721.1">
    <property type="nucleotide sequence ID" value="NZ_FNOY01000023.1"/>
</dbReference>
<proteinExistence type="predicted"/>
<organism evidence="1 2">
    <name type="scientific">Nitrosomonas halophila</name>
    <dbReference type="NCBI Taxonomy" id="44576"/>
    <lineage>
        <taxon>Bacteria</taxon>
        <taxon>Pseudomonadati</taxon>
        <taxon>Pseudomonadota</taxon>
        <taxon>Betaproteobacteria</taxon>
        <taxon>Nitrosomonadales</taxon>
        <taxon>Nitrosomonadaceae</taxon>
        <taxon>Nitrosomonas</taxon>
    </lineage>
</organism>
<dbReference type="STRING" id="44576.SAMN05421881_10234"/>
<dbReference type="InterPro" id="IPR009050">
    <property type="entry name" value="Globin-like_sf"/>
</dbReference>
<dbReference type="InterPro" id="IPR012292">
    <property type="entry name" value="Globin/Proto"/>
</dbReference>
<dbReference type="GO" id="GO:0020037">
    <property type="term" value="F:heme binding"/>
    <property type="evidence" value="ECO:0007669"/>
    <property type="project" value="InterPro"/>
</dbReference>
<protein>
    <submittedName>
        <fullName evidence="1">Hemoglobin</fullName>
    </submittedName>
</protein>
<reference evidence="1 2" key="1">
    <citation type="submission" date="2016-10" db="EMBL/GenBank/DDBJ databases">
        <authorList>
            <person name="de Groot N.N."/>
        </authorList>
    </citation>
    <scope>NUCLEOTIDE SEQUENCE [LARGE SCALE GENOMIC DNA]</scope>
    <source>
        <strain evidence="1 2">Nm1</strain>
    </source>
</reference>
<gene>
    <name evidence="1" type="ORF">SAMN05421881_10234</name>
</gene>
<keyword evidence="2" id="KW-1185">Reference proteome</keyword>
<dbReference type="GO" id="GO:0019825">
    <property type="term" value="F:oxygen binding"/>
    <property type="evidence" value="ECO:0007669"/>
    <property type="project" value="InterPro"/>
</dbReference>
<dbReference type="CDD" id="cd08916">
    <property type="entry name" value="TrHb3_P"/>
    <property type="match status" value="1"/>
</dbReference>
<evidence type="ECO:0000313" key="2">
    <source>
        <dbReference type="Proteomes" id="UP000198640"/>
    </source>
</evidence>
<dbReference type="OrthoDB" id="25954at2"/>
<dbReference type="AlphaFoldDB" id="A0A1H3HYX3"/>
<sequence length="143" mass="16491">MIPRHIPEPNPNLYTEEEVSKLVHDFYAKARKDPSLGPIFEAHVIDWDAHFVQMTNFWSAQLRGTSRFRGAPMPKHIALPELNAALFNRWLQLFRETTLELSNPTLKQHADAVAAFIAERLWMGYQMSHFPQRQPVALNADNA</sequence>
<evidence type="ECO:0000313" key="1">
    <source>
        <dbReference type="EMBL" id="SDY20637.1"/>
    </source>
</evidence>
<dbReference type="EMBL" id="FNOY01000023">
    <property type="protein sequence ID" value="SDY20637.1"/>
    <property type="molecule type" value="Genomic_DNA"/>
</dbReference>
<name>A0A1H3HYX3_9PROT</name>
<dbReference type="Gene3D" id="1.10.490.10">
    <property type="entry name" value="Globins"/>
    <property type="match status" value="1"/>
</dbReference>
<dbReference type="Proteomes" id="UP000198640">
    <property type="component" value="Unassembled WGS sequence"/>
</dbReference>